<keyword evidence="3 6" id="KW-0285">Flavoprotein</keyword>
<evidence type="ECO:0000256" key="6">
    <source>
        <dbReference type="RuleBase" id="RU362125"/>
    </source>
</evidence>
<dbReference type="InterPro" id="IPR009100">
    <property type="entry name" value="AcylCoA_DH/oxidase_NM_dom_sf"/>
</dbReference>
<dbReference type="Gene3D" id="1.20.140.10">
    <property type="entry name" value="Butyryl-CoA Dehydrogenase, subunit A, domain 3"/>
    <property type="match status" value="1"/>
</dbReference>
<organism evidence="10 11">
    <name type="scientific">Dactylosporangium roseum</name>
    <dbReference type="NCBI Taxonomy" id="47989"/>
    <lineage>
        <taxon>Bacteria</taxon>
        <taxon>Bacillati</taxon>
        <taxon>Actinomycetota</taxon>
        <taxon>Actinomycetes</taxon>
        <taxon>Micromonosporales</taxon>
        <taxon>Micromonosporaceae</taxon>
        <taxon>Dactylosporangium</taxon>
    </lineage>
</organism>
<proteinExistence type="inferred from homology"/>
<evidence type="ECO:0000256" key="5">
    <source>
        <dbReference type="ARBA" id="ARBA00023002"/>
    </source>
</evidence>
<dbReference type="SUPFAM" id="SSF56645">
    <property type="entry name" value="Acyl-CoA dehydrogenase NM domain-like"/>
    <property type="match status" value="1"/>
</dbReference>
<dbReference type="PANTHER" id="PTHR48083:SF2">
    <property type="entry name" value="MEDIUM-CHAIN SPECIFIC ACYL-COA DEHYDROGENASE, MITOCHONDRIAL"/>
    <property type="match status" value="1"/>
</dbReference>
<dbReference type="PANTHER" id="PTHR48083">
    <property type="entry name" value="MEDIUM-CHAIN SPECIFIC ACYL-COA DEHYDROGENASE, MITOCHONDRIAL-RELATED"/>
    <property type="match status" value="1"/>
</dbReference>
<evidence type="ECO:0000313" key="11">
    <source>
        <dbReference type="Proteomes" id="UP001058271"/>
    </source>
</evidence>
<sequence>MTSDEQGLFELPPELKSLRSAVREFVARELIPLEATVAPQQITREQKDRLRGIIESMGLWQLDLSEEFGGPGLDLLARCVVYEEVGHTTVVPMRGLGCLFGPRVGPILEQCTEEQRERFLYPAIRGELKVCFAQTESEAGSDPSAVRTRAVRRGDHYVLDGSKRFITDAWQSDYAQVLCQVEAEDGQCTTGMLMVDLSSPGVTHGRRESTMMGDAPSELVFQGVRVPSGNLLGGEGGGFALSQRWLSEGRIKRQGALCLGIAQRALDLMVDYSRERTTFGRPLRDRQAVQFMVADSTMELEAARLLVHSTAARFDRGEDVRNASYMVKITSVETACRIVDRALQVHGGVGLTHELPLEYWYRQTRSMRITEGAHEVLRSTLGRNLTRK</sequence>
<keyword evidence="4 6" id="KW-0274">FAD</keyword>
<dbReference type="InterPro" id="IPR006091">
    <property type="entry name" value="Acyl-CoA_Oxase/DH_mid-dom"/>
</dbReference>
<feature type="domain" description="Acyl-CoA dehydrogenase/oxidase N-terminal" evidence="9">
    <location>
        <begin position="13"/>
        <end position="127"/>
    </location>
</feature>
<feature type="domain" description="Acyl-CoA oxidase/dehydrogenase middle" evidence="8">
    <location>
        <begin position="131"/>
        <end position="224"/>
    </location>
</feature>
<protein>
    <submittedName>
        <fullName evidence="10">Acyl-CoA dehydrogenase family protein</fullName>
    </submittedName>
</protein>
<dbReference type="InterPro" id="IPR013786">
    <property type="entry name" value="AcylCoA_DH/ox_N"/>
</dbReference>
<feature type="domain" description="Acyl-CoA dehydrogenase/oxidase C-terminal" evidence="7">
    <location>
        <begin position="236"/>
        <end position="385"/>
    </location>
</feature>
<evidence type="ECO:0000256" key="3">
    <source>
        <dbReference type="ARBA" id="ARBA00022630"/>
    </source>
</evidence>
<gene>
    <name evidence="10" type="ORF">Drose_13940</name>
</gene>
<evidence type="ECO:0000313" key="10">
    <source>
        <dbReference type="EMBL" id="UWZ39233.1"/>
    </source>
</evidence>
<evidence type="ECO:0000259" key="9">
    <source>
        <dbReference type="Pfam" id="PF02771"/>
    </source>
</evidence>
<dbReference type="InterPro" id="IPR037069">
    <property type="entry name" value="AcylCoA_DH/ox_N_sf"/>
</dbReference>
<dbReference type="Pfam" id="PF02770">
    <property type="entry name" value="Acyl-CoA_dh_M"/>
    <property type="match status" value="1"/>
</dbReference>
<dbReference type="Gene3D" id="2.40.110.10">
    <property type="entry name" value="Butyryl-CoA Dehydrogenase, subunit A, domain 2"/>
    <property type="match status" value="1"/>
</dbReference>
<dbReference type="RefSeq" id="WP_260728633.1">
    <property type="nucleotide sequence ID" value="NZ_BAAABS010000015.1"/>
</dbReference>
<evidence type="ECO:0000259" key="7">
    <source>
        <dbReference type="Pfam" id="PF00441"/>
    </source>
</evidence>
<dbReference type="Pfam" id="PF00441">
    <property type="entry name" value="Acyl-CoA_dh_1"/>
    <property type="match status" value="1"/>
</dbReference>
<accession>A0ABY5ZAW8</accession>
<dbReference type="EMBL" id="CP073721">
    <property type="protein sequence ID" value="UWZ39233.1"/>
    <property type="molecule type" value="Genomic_DNA"/>
</dbReference>
<dbReference type="Proteomes" id="UP001058271">
    <property type="component" value="Chromosome"/>
</dbReference>
<evidence type="ECO:0000259" key="8">
    <source>
        <dbReference type="Pfam" id="PF02770"/>
    </source>
</evidence>
<keyword evidence="11" id="KW-1185">Reference proteome</keyword>
<name>A0ABY5ZAW8_9ACTN</name>
<comment type="cofactor">
    <cofactor evidence="1 6">
        <name>FAD</name>
        <dbReference type="ChEBI" id="CHEBI:57692"/>
    </cofactor>
</comment>
<evidence type="ECO:0000256" key="1">
    <source>
        <dbReference type="ARBA" id="ARBA00001974"/>
    </source>
</evidence>
<dbReference type="Pfam" id="PF02771">
    <property type="entry name" value="Acyl-CoA_dh_N"/>
    <property type="match status" value="1"/>
</dbReference>
<comment type="similarity">
    <text evidence="2 6">Belongs to the acyl-CoA dehydrogenase family.</text>
</comment>
<dbReference type="InterPro" id="IPR036250">
    <property type="entry name" value="AcylCo_DH-like_C"/>
</dbReference>
<dbReference type="InterPro" id="IPR046373">
    <property type="entry name" value="Acyl-CoA_Oxase/DH_mid-dom_sf"/>
</dbReference>
<dbReference type="Gene3D" id="1.10.540.10">
    <property type="entry name" value="Acyl-CoA dehydrogenase/oxidase, N-terminal domain"/>
    <property type="match status" value="1"/>
</dbReference>
<evidence type="ECO:0000256" key="2">
    <source>
        <dbReference type="ARBA" id="ARBA00009347"/>
    </source>
</evidence>
<dbReference type="InterPro" id="IPR009075">
    <property type="entry name" value="AcylCo_DH/oxidase_C"/>
</dbReference>
<reference evidence="10" key="1">
    <citation type="submission" date="2021-04" db="EMBL/GenBank/DDBJ databases">
        <title>Biosynthetic gene clusters of Dactylosporangioum roseum.</title>
        <authorList>
            <person name="Hartkoorn R.C."/>
            <person name="Beaudoing E."/>
            <person name="Hot D."/>
            <person name="Moureu S."/>
        </authorList>
    </citation>
    <scope>NUCLEOTIDE SEQUENCE</scope>
    <source>
        <strain evidence="10">NRRL B-16295</strain>
    </source>
</reference>
<dbReference type="InterPro" id="IPR050741">
    <property type="entry name" value="Acyl-CoA_dehydrogenase"/>
</dbReference>
<evidence type="ECO:0000256" key="4">
    <source>
        <dbReference type="ARBA" id="ARBA00022827"/>
    </source>
</evidence>
<keyword evidence="5 6" id="KW-0560">Oxidoreductase</keyword>
<dbReference type="SUPFAM" id="SSF47203">
    <property type="entry name" value="Acyl-CoA dehydrogenase C-terminal domain-like"/>
    <property type="match status" value="1"/>
</dbReference>